<comment type="caution">
    <text evidence="1">The sequence shown here is derived from an EMBL/GenBank/DDBJ whole genome shotgun (WGS) entry which is preliminary data.</text>
</comment>
<name>A0ABQ2FRM9_9DEIO</name>
<organism evidence="1 2">
    <name type="scientific">Deinococcus radiotolerans</name>
    <dbReference type="NCBI Taxonomy" id="1309407"/>
    <lineage>
        <taxon>Bacteria</taxon>
        <taxon>Thermotogati</taxon>
        <taxon>Deinococcota</taxon>
        <taxon>Deinococci</taxon>
        <taxon>Deinococcales</taxon>
        <taxon>Deinococcaceae</taxon>
        <taxon>Deinococcus</taxon>
    </lineage>
</organism>
<reference evidence="2" key="1">
    <citation type="journal article" date="2019" name="Int. J. Syst. Evol. Microbiol.">
        <title>The Global Catalogue of Microorganisms (GCM) 10K type strain sequencing project: providing services to taxonomists for standard genome sequencing and annotation.</title>
        <authorList>
            <consortium name="The Broad Institute Genomics Platform"/>
            <consortium name="The Broad Institute Genome Sequencing Center for Infectious Disease"/>
            <person name="Wu L."/>
            <person name="Ma J."/>
        </authorList>
    </citation>
    <scope>NUCLEOTIDE SEQUENCE [LARGE SCALE GENOMIC DNA]</scope>
    <source>
        <strain evidence="2">JCM 19173</strain>
    </source>
</reference>
<gene>
    <name evidence="1" type="ORF">GCM10010844_43980</name>
</gene>
<evidence type="ECO:0008006" key="3">
    <source>
        <dbReference type="Google" id="ProtNLM"/>
    </source>
</evidence>
<dbReference type="Proteomes" id="UP000604341">
    <property type="component" value="Unassembled WGS sequence"/>
</dbReference>
<dbReference type="EMBL" id="BMPE01000038">
    <property type="protein sequence ID" value="GGL20317.1"/>
    <property type="molecule type" value="Genomic_DNA"/>
</dbReference>
<evidence type="ECO:0000313" key="2">
    <source>
        <dbReference type="Proteomes" id="UP000604341"/>
    </source>
</evidence>
<protein>
    <recommendedName>
        <fullName evidence="3">Transposase</fullName>
    </recommendedName>
</protein>
<proteinExistence type="predicted"/>
<keyword evidence="2" id="KW-1185">Reference proteome</keyword>
<evidence type="ECO:0000313" key="1">
    <source>
        <dbReference type="EMBL" id="GGL20317.1"/>
    </source>
</evidence>
<sequence>MGVKASVPEPFRLSKRSRPRLREHIVMLIRVTLNHTGREHCGSGTKGALTVSVEEAKGLAPH</sequence>
<accession>A0ABQ2FRM9</accession>